<sequence length="130" mass="15228">MKKMDLIKQSVKKSEEQRKKLECGDIKFGMFPLFAYQKKLPAMLKKYKKSDARDAIVLYMFYLSMVCRIPGHELEGCAFPSMDQITKNTGVHRSRIAKLNEILVKEQLIEQFKIPYEGHAKNVYVPMFNF</sequence>
<name>A0A7W1XAA1_9BACL</name>
<dbReference type="Proteomes" id="UP000530514">
    <property type="component" value="Unassembled WGS sequence"/>
</dbReference>
<evidence type="ECO:0000313" key="1">
    <source>
        <dbReference type="EMBL" id="MBA4542906.1"/>
    </source>
</evidence>
<protein>
    <recommendedName>
        <fullName evidence="3">Helix-turn-helix domain-containing protein</fullName>
    </recommendedName>
</protein>
<keyword evidence="2" id="KW-1185">Reference proteome</keyword>
<dbReference type="EMBL" id="JACEIP010000010">
    <property type="protein sequence ID" value="MBA4542906.1"/>
    <property type="molecule type" value="Genomic_DNA"/>
</dbReference>
<gene>
    <name evidence="1" type="ORF">H1164_08325</name>
</gene>
<evidence type="ECO:0008006" key="3">
    <source>
        <dbReference type="Google" id="ProtNLM"/>
    </source>
</evidence>
<comment type="caution">
    <text evidence="1">The sequence shown here is derived from an EMBL/GenBank/DDBJ whole genome shotgun (WGS) entry which is preliminary data.</text>
</comment>
<reference evidence="1 2" key="1">
    <citation type="submission" date="2020-07" db="EMBL/GenBank/DDBJ databases">
        <authorList>
            <person name="Feng H."/>
        </authorList>
    </citation>
    <scope>NUCLEOTIDE SEQUENCE [LARGE SCALE GENOMIC DNA]</scope>
    <source>
        <strain evidence="2">s-11</strain>
    </source>
</reference>
<dbReference type="RefSeq" id="WP_033101882.1">
    <property type="nucleotide sequence ID" value="NZ_JACEIP010000010.1"/>
</dbReference>
<dbReference type="AlphaFoldDB" id="A0A7W1XAA1"/>
<proteinExistence type="predicted"/>
<organism evidence="1 2">
    <name type="scientific">Thermoactinomyces daqus</name>
    <dbReference type="NCBI Taxonomy" id="1329516"/>
    <lineage>
        <taxon>Bacteria</taxon>
        <taxon>Bacillati</taxon>
        <taxon>Bacillota</taxon>
        <taxon>Bacilli</taxon>
        <taxon>Bacillales</taxon>
        <taxon>Thermoactinomycetaceae</taxon>
        <taxon>Thermoactinomyces</taxon>
    </lineage>
</organism>
<accession>A0A7W1XAA1</accession>
<evidence type="ECO:0000313" key="2">
    <source>
        <dbReference type="Proteomes" id="UP000530514"/>
    </source>
</evidence>